<evidence type="ECO:0000256" key="1">
    <source>
        <dbReference type="ARBA" id="ARBA00004123"/>
    </source>
</evidence>
<reference evidence="15" key="1">
    <citation type="submission" date="2025-08" db="UniProtKB">
        <authorList>
            <consortium name="Ensembl"/>
        </authorList>
    </citation>
    <scope>IDENTIFICATION</scope>
</reference>
<dbReference type="GO" id="GO:0003677">
    <property type="term" value="F:DNA binding"/>
    <property type="evidence" value="ECO:0007669"/>
    <property type="project" value="UniProtKB-KW"/>
</dbReference>
<dbReference type="AlphaFoldDB" id="A0A8C7XMX7"/>
<dbReference type="GO" id="GO:0008270">
    <property type="term" value="F:zinc ion binding"/>
    <property type="evidence" value="ECO:0007669"/>
    <property type="project" value="UniProtKB-KW"/>
</dbReference>
<dbReference type="SUPFAM" id="SSF57667">
    <property type="entry name" value="beta-beta-alpha zinc fingers"/>
    <property type="match status" value="2"/>
</dbReference>
<comment type="subcellular location">
    <subcellularLocation>
        <location evidence="1">Nucleus</location>
    </subcellularLocation>
</comment>
<dbReference type="PANTHER" id="PTHR24394:SF54">
    <property type="entry name" value="ZINC FINGER PROTEIN 148"/>
    <property type="match status" value="1"/>
</dbReference>
<feature type="region of interest" description="Disordered" evidence="13">
    <location>
        <begin position="131"/>
        <end position="159"/>
    </location>
</feature>
<feature type="domain" description="C2H2-type" evidence="14">
    <location>
        <begin position="235"/>
        <end position="262"/>
    </location>
</feature>
<keyword evidence="11" id="KW-0539">Nucleus</keyword>
<dbReference type="PROSITE" id="PS00028">
    <property type="entry name" value="ZINC_FINGER_C2H2_1"/>
    <property type="match status" value="3"/>
</dbReference>
<name>A0A8C7XMX7_9TELE</name>
<proteinExistence type="inferred from homology"/>
<feature type="region of interest" description="Disordered" evidence="13">
    <location>
        <begin position="75"/>
        <end position="98"/>
    </location>
</feature>
<reference evidence="15" key="2">
    <citation type="submission" date="2025-09" db="UniProtKB">
        <authorList>
            <consortium name="Ensembl"/>
        </authorList>
    </citation>
    <scope>IDENTIFICATION</scope>
</reference>
<dbReference type="FunFam" id="3.30.160.60:FF:000067">
    <property type="entry name" value="Vascular endothelial zinc finger 1"/>
    <property type="match status" value="1"/>
</dbReference>
<keyword evidence="4" id="KW-0479">Metal-binding</keyword>
<comment type="similarity">
    <text evidence="2">Belongs to the krueppel C2H2-type zinc-finger protein family.</text>
</comment>
<keyword evidence="7" id="KW-0862">Zinc</keyword>
<feature type="domain" description="C2H2-type" evidence="14">
    <location>
        <begin position="207"/>
        <end position="234"/>
    </location>
</feature>
<dbReference type="Pfam" id="PF00096">
    <property type="entry name" value="zf-C2H2"/>
    <property type="match status" value="2"/>
</dbReference>
<keyword evidence="5" id="KW-0677">Repeat</keyword>
<feature type="compositionally biased region" description="Basic residues" evidence="13">
    <location>
        <begin position="149"/>
        <end position="158"/>
    </location>
</feature>
<evidence type="ECO:0000256" key="13">
    <source>
        <dbReference type="SAM" id="MobiDB-lite"/>
    </source>
</evidence>
<evidence type="ECO:0000256" key="3">
    <source>
        <dbReference type="ARBA" id="ARBA00022491"/>
    </source>
</evidence>
<protein>
    <recommendedName>
        <fullName evidence="14">C2H2-type domain-containing protein</fullName>
    </recommendedName>
</protein>
<keyword evidence="6 12" id="KW-0863">Zinc-finger</keyword>
<evidence type="ECO:0000256" key="10">
    <source>
        <dbReference type="ARBA" id="ARBA00023163"/>
    </source>
</evidence>
<evidence type="ECO:0000313" key="16">
    <source>
        <dbReference type="Proteomes" id="UP000694383"/>
    </source>
</evidence>
<evidence type="ECO:0000256" key="11">
    <source>
        <dbReference type="ARBA" id="ARBA00023242"/>
    </source>
</evidence>
<evidence type="ECO:0000256" key="12">
    <source>
        <dbReference type="PROSITE-ProRule" id="PRU00042"/>
    </source>
</evidence>
<evidence type="ECO:0000313" key="15">
    <source>
        <dbReference type="Ensembl" id="ENSOSIP00000015858.1"/>
    </source>
</evidence>
<dbReference type="PANTHER" id="PTHR24394">
    <property type="entry name" value="ZINC FINGER PROTEIN"/>
    <property type="match status" value="1"/>
</dbReference>
<keyword evidence="16" id="KW-1185">Reference proteome</keyword>
<dbReference type="InterPro" id="IPR013087">
    <property type="entry name" value="Znf_C2H2_type"/>
</dbReference>
<dbReference type="GO" id="GO:0000981">
    <property type="term" value="F:DNA-binding transcription factor activity, RNA polymerase II-specific"/>
    <property type="evidence" value="ECO:0007669"/>
    <property type="project" value="TreeGrafter"/>
</dbReference>
<dbReference type="Ensembl" id="ENSOSIT00000016761.1">
    <property type="protein sequence ID" value="ENSOSIP00000015858.1"/>
    <property type="gene ID" value="ENSOSIG00000008801.1"/>
</dbReference>
<dbReference type="SMART" id="SM00355">
    <property type="entry name" value="ZnF_C2H2"/>
    <property type="match status" value="3"/>
</dbReference>
<sequence>MNAEDKLEGMLLRCGSGGIDGGSRVSLGGGGLVVMTLGERSLANHPLLAEDEDDEDDDEDLTGNSLVTHDLVPPEQLMMQEEGTKNGGEEEEEEGGGGEVGVHFPLKLTNKLPYLLHVPMNIKQELKLSDPAAHKKKDQKAIKDLIVSPKKKKRKQRSPAKILNMNEEGLLGLQNPKCHICVHCNAAFRTNYHLQRHVFIHTGEKPFQCSQCDMRFIQKYLLQRHEKIHTGEKPFRCDECGMRFIQKYHMERHKRTHSGEKPYQCDYCHQVALTSVCFRGIGAVQIHVYLQGCLKAGSQKQSILYTYVGYTFCSSWGTKKKSTWRFCKMKEVCNVCQRYSTSVKD</sequence>
<evidence type="ECO:0000256" key="7">
    <source>
        <dbReference type="ARBA" id="ARBA00022833"/>
    </source>
</evidence>
<dbReference type="PROSITE" id="PS50157">
    <property type="entry name" value="ZINC_FINGER_C2H2_2"/>
    <property type="match status" value="3"/>
</dbReference>
<evidence type="ECO:0000256" key="6">
    <source>
        <dbReference type="ARBA" id="ARBA00022771"/>
    </source>
</evidence>
<dbReference type="Gene3D" id="3.30.160.60">
    <property type="entry name" value="Classic Zinc Finger"/>
    <property type="match status" value="3"/>
</dbReference>
<accession>A0A8C7XMX7</accession>
<dbReference type="FunFam" id="3.30.160.60:FF:000042">
    <property type="entry name" value="Zinc finger protein 148"/>
    <property type="match status" value="2"/>
</dbReference>
<keyword evidence="3" id="KW-0678">Repressor</keyword>
<evidence type="ECO:0000256" key="4">
    <source>
        <dbReference type="ARBA" id="ARBA00022723"/>
    </source>
</evidence>
<evidence type="ECO:0000256" key="9">
    <source>
        <dbReference type="ARBA" id="ARBA00023125"/>
    </source>
</evidence>
<organism evidence="15 16">
    <name type="scientific">Oryzias sinensis</name>
    <name type="common">Chinese medaka</name>
    <dbReference type="NCBI Taxonomy" id="183150"/>
    <lineage>
        <taxon>Eukaryota</taxon>
        <taxon>Metazoa</taxon>
        <taxon>Chordata</taxon>
        <taxon>Craniata</taxon>
        <taxon>Vertebrata</taxon>
        <taxon>Euteleostomi</taxon>
        <taxon>Actinopterygii</taxon>
        <taxon>Neopterygii</taxon>
        <taxon>Teleostei</taxon>
        <taxon>Neoteleostei</taxon>
        <taxon>Acanthomorphata</taxon>
        <taxon>Ovalentaria</taxon>
        <taxon>Atherinomorphae</taxon>
        <taxon>Beloniformes</taxon>
        <taxon>Adrianichthyidae</taxon>
        <taxon>Oryziinae</taxon>
        <taxon>Oryzias</taxon>
    </lineage>
</organism>
<dbReference type="GeneTree" id="ENSGT00940000157406"/>
<dbReference type="Proteomes" id="UP000694383">
    <property type="component" value="Unplaced"/>
</dbReference>
<evidence type="ECO:0000259" key="14">
    <source>
        <dbReference type="PROSITE" id="PS50157"/>
    </source>
</evidence>
<evidence type="ECO:0000256" key="2">
    <source>
        <dbReference type="ARBA" id="ARBA00006991"/>
    </source>
</evidence>
<evidence type="ECO:0000256" key="5">
    <source>
        <dbReference type="ARBA" id="ARBA00022737"/>
    </source>
</evidence>
<keyword evidence="10" id="KW-0804">Transcription</keyword>
<dbReference type="GO" id="GO:0005634">
    <property type="term" value="C:nucleus"/>
    <property type="evidence" value="ECO:0007669"/>
    <property type="project" value="UniProtKB-SubCell"/>
</dbReference>
<evidence type="ECO:0000256" key="8">
    <source>
        <dbReference type="ARBA" id="ARBA00023015"/>
    </source>
</evidence>
<keyword evidence="8" id="KW-0805">Transcription regulation</keyword>
<dbReference type="InterPro" id="IPR036236">
    <property type="entry name" value="Znf_C2H2_sf"/>
</dbReference>
<feature type="domain" description="C2H2-type" evidence="14">
    <location>
        <begin position="179"/>
        <end position="206"/>
    </location>
</feature>
<keyword evidence="9" id="KW-0238">DNA-binding</keyword>